<dbReference type="Gene3D" id="1.25.40.10">
    <property type="entry name" value="Tetratricopeptide repeat domain"/>
    <property type="match status" value="2"/>
</dbReference>
<reference evidence="3 4" key="1">
    <citation type="submission" date="2017-06" db="EMBL/GenBank/DDBJ databases">
        <title>A platform for efficient transgenesis in Macrostomum lignano, a flatworm model organism for stem cell research.</title>
        <authorList>
            <person name="Berezikov E."/>
        </authorList>
    </citation>
    <scope>NUCLEOTIDE SEQUENCE [LARGE SCALE GENOMIC DNA]</scope>
    <source>
        <strain evidence="3">DV1</strain>
        <tissue evidence="3">Whole organism</tissue>
    </source>
</reference>
<dbReference type="Proteomes" id="UP000215902">
    <property type="component" value="Unassembled WGS sequence"/>
</dbReference>
<proteinExistence type="predicted"/>
<evidence type="ECO:0000313" key="3">
    <source>
        <dbReference type="EMBL" id="PAA69091.1"/>
    </source>
</evidence>
<dbReference type="Pfam" id="PF13812">
    <property type="entry name" value="PPR_3"/>
    <property type="match status" value="1"/>
</dbReference>
<feature type="region of interest" description="Disordered" evidence="2">
    <location>
        <begin position="46"/>
        <end position="66"/>
    </location>
</feature>
<feature type="non-terminal residue" evidence="3">
    <location>
        <position position="1"/>
    </location>
</feature>
<dbReference type="OrthoDB" id="185373at2759"/>
<dbReference type="STRING" id="282301.A0A267F5Q4"/>
<name>A0A267F5Q4_9PLAT</name>
<dbReference type="AlphaFoldDB" id="A0A267F5Q4"/>
<dbReference type="PANTHER" id="PTHR47933">
    <property type="entry name" value="PENTATRICOPEPTIDE REPEAT-CONTAINING PROTEIN 1, MITOCHONDRIAL"/>
    <property type="match status" value="1"/>
</dbReference>
<dbReference type="PANTHER" id="PTHR47933:SF11">
    <property type="entry name" value="PENTATRICOPEPTIDE REPEAT-CONTAINING PROTEIN 2"/>
    <property type="match status" value="1"/>
</dbReference>
<organism evidence="3 4">
    <name type="scientific">Macrostomum lignano</name>
    <dbReference type="NCBI Taxonomy" id="282301"/>
    <lineage>
        <taxon>Eukaryota</taxon>
        <taxon>Metazoa</taxon>
        <taxon>Spiralia</taxon>
        <taxon>Lophotrochozoa</taxon>
        <taxon>Platyhelminthes</taxon>
        <taxon>Rhabditophora</taxon>
        <taxon>Macrostomorpha</taxon>
        <taxon>Macrostomida</taxon>
        <taxon>Macrostomidae</taxon>
        <taxon>Macrostomum</taxon>
    </lineage>
</organism>
<evidence type="ECO:0000256" key="2">
    <source>
        <dbReference type="SAM" id="MobiDB-lite"/>
    </source>
</evidence>
<dbReference type="InterPro" id="IPR051240">
    <property type="entry name" value="Mito_RNA-Proc/Resp"/>
</dbReference>
<dbReference type="EMBL" id="NIVC01001348">
    <property type="protein sequence ID" value="PAA69091.1"/>
    <property type="molecule type" value="Genomic_DNA"/>
</dbReference>
<evidence type="ECO:0000256" key="1">
    <source>
        <dbReference type="ARBA" id="ARBA00022737"/>
    </source>
</evidence>
<evidence type="ECO:0008006" key="5">
    <source>
        <dbReference type="Google" id="ProtNLM"/>
    </source>
</evidence>
<protein>
    <recommendedName>
        <fullName evidence="5">Pentacotripeptide-repeat region of PRORP domain-containing protein</fullName>
    </recommendedName>
</protein>
<evidence type="ECO:0000313" key="4">
    <source>
        <dbReference type="Proteomes" id="UP000215902"/>
    </source>
</evidence>
<keyword evidence="1" id="KW-0677">Repeat</keyword>
<keyword evidence="4" id="KW-1185">Reference proteome</keyword>
<dbReference type="InterPro" id="IPR011990">
    <property type="entry name" value="TPR-like_helical_dom_sf"/>
</dbReference>
<accession>A0A267F5Q4</accession>
<dbReference type="InterPro" id="IPR002885">
    <property type="entry name" value="PPR_rpt"/>
</dbReference>
<gene>
    <name evidence="3" type="ORF">BOX15_Mlig011361g2</name>
</gene>
<comment type="caution">
    <text evidence="3">The sequence shown here is derived from an EMBL/GenBank/DDBJ whole genome shotgun (WGS) entry which is preliminary data.</text>
</comment>
<sequence>LLCRLCLSSATRTVAAASRRLGSSSVATMEDSSSAFRFGQLANRNKANRRRVEQQQQPMRTDKSGFEFGALARTSSLVEPPESARIDIELGLEEAADAMSESAPDDTVIIDEDRLPDHRPLARVGRKHDEGWYLRRLDKLAEAGDTAGIVRLLHRDMIGEDRFLPTRRIMNQTMRHLASVGAYDEVKAVMNRCRSAGVEPNYATHCHYLHSLAKASYYDGTPDRVAGELACRYYHALCEDSKQAGGGGEQHRYVYYFAVLACAKNGLVQEALKIFDDSVSVGQQHPLPTMLNALLLAAFADKTSGSAIALLVWRRFRLAFGGRLSAHHYHRLLRCLRACGIGQPSLMAAAEAAAGPPARAFMRSGSNRLGDGQSGDVKGSGAGAAMQRLQDGWSAELDAQNLTVMRQPVAESAAELPQSELDFSLPAQPPAALALSCPLSLLRPRQPLPSLPDSPDALRLPWQRLTLIGGLAGLLESMRADGAEPTPAIAFELMEMLPPIPEAERTLMRLCRSRGFHRASTPGGGANLYNALLRYRVRNRLDCSDTLDEMRSNGLRPDRDTYVALGGACRSKEAAERLLADMARDAAQPDQAVFHAMLSAAQPYDLAYRIWLVRRMTGFDVPPSPAVVRLLEAELARCRDRLPAAAASSASSLAVAEVSSACGGRPVDPKEYQLFRSAYESWLKANPLFKSHTNARFERLRLKQARQKALKLDD</sequence>
<dbReference type="GO" id="GO:0003729">
    <property type="term" value="F:mRNA binding"/>
    <property type="evidence" value="ECO:0007669"/>
    <property type="project" value="TreeGrafter"/>
</dbReference>